<evidence type="ECO:0000313" key="3">
    <source>
        <dbReference type="Proteomes" id="UP001597063"/>
    </source>
</evidence>
<organism evidence="2 3">
    <name type="scientific">Actinomadura fibrosa</name>
    <dbReference type="NCBI Taxonomy" id="111802"/>
    <lineage>
        <taxon>Bacteria</taxon>
        <taxon>Bacillati</taxon>
        <taxon>Actinomycetota</taxon>
        <taxon>Actinomycetes</taxon>
        <taxon>Streptosporangiales</taxon>
        <taxon>Thermomonosporaceae</taxon>
        <taxon>Actinomadura</taxon>
    </lineage>
</organism>
<protein>
    <submittedName>
        <fullName evidence="2">Uncharacterized protein</fullName>
    </submittedName>
</protein>
<proteinExistence type="predicted"/>
<dbReference type="EMBL" id="JBHTGP010000008">
    <property type="protein sequence ID" value="MFD0686162.1"/>
    <property type="molecule type" value="Genomic_DNA"/>
</dbReference>
<gene>
    <name evidence="2" type="ORF">ACFQZM_16800</name>
</gene>
<feature type="transmembrane region" description="Helical" evidence="1">
    <location>
        <begin position="6"/>
        <end position="26"/>
    </location>
</feature>
<dbReference type="RefSeq" id="WP_165503115.1">
    <property type="nucleotide sequence ID" value="NZ_CAACUY010000151.1"/>
</dbReference>
<sequence>MQGLGVQEAVILITFVVVLSTIFHAFRWRMKAVARRRESARRDRS</sequence>
<keyword evidence="1" id="KW-0472">Membrane</keyword>
<evidence type="ECO:0000256" key="1">
    <source>
        <dbReference type="SAM" id="Phobius"/>
    </source>
</evidence>
<comment type="caution">
    <text evidence="2">The sequence shown here is derived from an EMBL/GenBank/DDBJ whole genome shotgun (WGS) entry which is preliminary data.</text>
</comment>
<reference evidence="3" key="1">
    <citation type="journal article" date="2019" name="Int. J. Syst. Evol. Microbiol.">
        <title>The Global Catalogue of Microorganisms (GCM) 10K type strain sequencing project: providing services to taxonomists for standard genome sequencing and annotation.</title>
        <authorList>
            <consortium name="The Broad Institute Genomics Platform"/>
            <consortium name="The Broad Institute Genome Sequencing Center for Infectious Disease"/>
            <person name="Wu L."/>
            <person name="Ma J."/>
        </authorList>
    </citation>
    <scope>NUCLEOTIDE SEQUENCE [LARGE SCALE GENOMIC DNA]</scope>
    <source>
        <strain evidence="3">JCM 9371</strain>
    </source>
</reference>
<evidence type="ECO:0000313" key="2">
    <source>
        <dbReference type="EMBL" id="MFD0686162.1"/>
    </source>
</evidence>
<keyword evidence="3" id="KW-1185">Reference proteome</keyword>
<keyword evidence="1" id="KW-0812">Transmembrane</keyword>
<name>A0ABW2XI43_9ACTN</name>
<dbReference type="Proteomes" id="UP001597063">
    <property type="component" value="Unassembled WGS sequence"/>
</dbReference>
<keyword evidence="1" id="KW-1133">Transmembrane helix</keyword>
<accession>A0ABW2XI43</accession>